<dbReference type="EMBL" id="CP009920">
    <property type="protein sequence ID" value="AJI24367.1"/>
    <property type="molecule type" value="Genomic_DNA"/>
</dbReference>
<gene>
    <name evidence="1" type="ORF">BG04_5274</name>
</gene>
<dbReference type="RefSeq" id="WP_256656519.1">
    <property type="nucleotide sequence ID" value="NZ_BCVB01000011.1"/>
</dbReference>
<organism evidence="1 2">
    <name type="scientific">Priestia megaterium (strain ATCC 14581 / DSM 32 / CCUG 1817 / JCM 2506 / NBRC 15308 / NCIMB 9376 / NCTC 10342 / NRRL B-14308 / VKM B-512 / Ford 19)</name>
    <name type="common">Bacillus megaterium</name>
    <dbReference type="NCBI Taxonomy" id="1348623"/>
    <lineage>
        <taxon>Bacteria</taxon>
        <taxon>Bacillati</taxon>
        <taxon>Bacillota</taxon>
        <taxon>Bacilli</taxon>
        <taxon>Bacillales</taxon>
        <taxon>Bacillaceae</taxon>
        <taxon>Priestia</taxon>
    </lineage>
</organism>
<evidence type="ECO:0000313" key="2">
    <source>
        <dbReference type="Proteomes" id="UP000031829"/>
    </source>
</evidence>
<protein>
    <submittedName>
        <fullName evidence="1">Uncharacterized protein</fullName>
    </submittedName>
</protein>
<dbReference type="HOGENOM" id="CLU_3285030_0_0_9"/>
<accession>A0A0B6ATA3</accession>
<dbReference type="GeneID" id="93646327"/>
<reference evidence="1 2" key="1">
    <citation type="journal article" date="2015" name="Genome Announc.">
        <title>Complete genome sequences for 35 biothreat assay-relevant bacillus species.</title>
        <authorList>
            <person name="Johnson S.L."/>
            <person name="Daligault H.E."/>
            <person name="Davenport K.W."/>
            <person name="Jaissle J."/>
            <person name="Frey K.G."/>
            <person name="Ladner J.T."/>
            <person name="Broomall S.M."/>
            <person name="Bishop-Lilly K.A."/>
            <person name="Bruce D.C."/>
            <person name="Gibbons H.S."/>
            <person name="Coyne S.R."/>
            <person name="Lo C.C."/>
            <person name="Meincke L."/>
            <person name="Munk A.C."/>
            <person name="Koroleva G.I."/>
            <person name="Rosenzweig C.N."/>
            <person name="Palacios G.F."/>
            <person name="Redden C.L."/>
            <person name="Minogue T.D."/>
            <person name="Chain P.S."/>
        </authorList>
    </citation>
    <scope>NUCLEOTIDE SEQUENCE [LARGE SCALE GENOMIC DNA]</scope>
    <source>
        <strain evidence="2">ATCC 14581 / DSM 32 / JCM 2506 / NBRC 15308 / NCIMB 9376 / NCTC 10342 / NRRL B-14308 / VKM B-512</strain>
    </source>
</reference>
<sequence length="40" mass="4622">MRINKLDWEAGEGKATSMPQVVLDGPKEIVERRCIYVIIY</sequence>
<dbReference type="AlphaFoldDB" id="A0A0B6ATA3"/>
<evidence type="ECO:0000313" key="1">
    <source>
        <dbReference type="EMBL" id="AJI24367.1"/>
    </source>
</evidence>
<dbReference type="Proteomes" id="UP000031829">
    <property type="component" value="Chromosome"/>
</dbReference>
<name>A0A0B6ATA3_PRIM2</name>
<proteinExistence type="predicted"/>
<dbReference type="KEGG" id="bmeg:BG04_5274"/>